<protein>
    <submittedName>
        <fullName evidence="1">Uncharacterized protein</fullName>
    </submittedName>
</protein>
<dbReference type="EMBL" id="AUPC02000182">
    <property type="protein sequence ID" value="POG66872.1"/>
    <property type="molecule type" value="Genomic_DNA"/>
</dbReference>
<evidence type="ECO:0000313" key="1">
    <source>
        <dbReference type="EMBL" id="POG66872.1"/>
    </source>
</evidence>
<sequence length="69" mass="8112">MHPNIPNSPKNYLFKSFEVFLQTLHFLCIIIHKLTKKVGSKSNSHRNTFTLFISSFWIKENIIKGDTIF</sequence>
<name>A0A2P4PNB1_RHIID</name>
<accession>A0A2P4PNB1</accession>
<reference evidence="1 2" key="2">
    <citation type="journal article" date="2018" name="New Phytol.">
        <title>High intraspecific genome diversity in the model arbuscular mycorrhizal symbiont Rhizophagus irregularis.</title>
        <authorList>
            <person name="Chen E.C.H."/>
            <person name="Morin E."/>
            <person name="Beaudet D."/>
            <person name="Noel J."/>
            <person name="Yildirir G."/>
            <person name="Ndikumana S."/>
            <person name="Charron P."/>
            <person name="St-Onge C."/>
            <person name="Giorgi J."/>
            <person name="Kruger M."/>
            <person name="Marton T."/>
            <person name="Ropars J."/>
            <person name="Grigoriev I.V."/>
            <person name="Hainaut M."/>
            <person name="Henrissat B."/>
            <person name="Roux C."/>
            <person name="Martin F."/>
            <person name="Corradi N."/>
        </authorList>
    </citation>
    <scope>NUCLEOTIDE SEQUENCE [LARGE SCALE GENOMIC DNA]</scope>
    <source>
        <strain evidence="1 2">DAOM 197198</strain>
    </source>
</reference>
<dbReference type="Proteomes" id="UP000018888">
    <property type="component" value="Unassembled WGS sequence"/>
</dbReference>
<evidence type="ECO:0000313" key="2">
    <source>
        <dbReference type="Proteomes" id="UP000018888"/>
    </source>
</evidence>
<organism evidence="1 2">
    <name type="scientific">Rhizophagus irregularis (strain DAOM 181602 / DAOM 197198 / MUCL 43194)</name>
    <name type="common">Arbuscular mycorrhizal fungus</name>
    <name type="synonym">Glomus intraradices</name>
    <dbReference type="NCBI Taxonomy" id="747089"/>
    <lineage>
        <taxon>Eukaryota</taxon>
        <taxon>Fungi</taxon>
        <taxon>Fungi incertae sedis</taxon>
        <taxon>Mucoromycota</taxon>
        <taxon>Glomeromycotina</taxon>
        <taxon>Glomeromycetes</taxon>
        <taxon>Glomerales</taxon>
        <taxon>Glomeraceae</taxon>
        <taxon>Rhizophagus</taxon>
    </lineage>
</organism>
<proteinExistence type="predicted"/>
<gene>
    <name evidence="1" type="ORF">GLOIN_2v1653519</name>
</gene>
<dbReference type="VEuPathDB" id="FungiDB:RhiirFUN_018598"/>
<comment type="caution">
    <text evidence="1">The sequence shown here is derived from an EMBL/GenBank/DDBJ whole genome shotgun (WGS) entry which is preliminary data.</text>
</comment>
<dbReference type="AlphaFoldDB" id="A0A2P4PNB1"/>
<keyword evidence="2" id="KW-1185">Reference proteome</keyword>
<reference evidence="1 2" key="1">
    <citation type="journal article" date="2013" name="Proc. Natl. Acad. Sci. U.S.A.">
        <title>Genome of an arbuscular mycorrhizal fungus provides insight into the oldest plant symbiosis.</title>
        <authorList>
            <person name="Tisserant E."/>
            <person name="Malbreil M."/>
            <person name="Kuo A."/>
            <person name="Kohler A."/>
            <person name="Symeonidi A."/>
            <person name="Balestrini R."/>
            <person name="Charron P."/>
            <person name="Duensing N."/>
            <person name="Frei Dit Frey N."/>
            <person name="Gianinazzi-Pearson V."/>
            <person name="Gilbert L.B."/>
            <person name="Handa Y."/>
            <person name="Herr J.R."/>
            <person name="Hijri M."/>
            <person name="Koul R."/>
            <person name="Kawaguchi M."/>
            <person name="Krajinski F."/>
            <person name="Lammers P.J."/>
            <person name="Masclaux F.G."/>
            <person name="Murat C."/>
            <person name="Morin E."/>
            <person name="Ndikumana S."/>
            <person name="Pagni M."/>
            <person name="Petitpierre D."/>
            <person name="Requena N."/>
            <person name="Rosikiewicz P."/>
            <person name="Riley R."/>
            <person name="Saito K."/>
            <person name="San Clemente H."/>
            <person name="Shapiro H."/>
            <person name="van Tuinen D."/>
            <person name="Becard G."/>
            <person name="Bonfante P."/>
            <person name="Paszkowski U."/>
            <person name="Shachar-Hill Y.Y."/>
            <person name="Tuskan G.A."/>
            <person name="Young P.W."/>
            <person name="Sanders I.R."/>
            <person name="Henrissat B."/>
            <person name="Rensing S.A."/>
            <person name="Grigoriev I.V."/>
            <person name="Corradi N."/>
            <person name="Roux C."/>
            <person name="Martin F."/>
        </authorList>
    </citation>
    <scope>NUCLEOTIDE SEQUENCE [LARGE SCALE GENOMIC DNA]</scope>
    <source>
        <strain evidence="1 2">DAOM 197198</strain>
    </source>
</reference>